<evidence type="ECO:0008006" key="5">
    <source>
        <dbReference type="Google" id="ProtNLM"/>
    </source>
</evidence>
<dbReference type="GO" id="GO:0030145">
    <property type="term" value="F:manganese ion binding"/>
    <property type="evidence" value="ECO:0007669"/>
    <property type="project" value="InterPro"/>
</dbReference>
<dbReference type="InterPro" id="IPR005763">
    <property type="entry name" value="Fucose_isomerase"/>
</dbReference>
<sequence>MPTQPPPVQLVASGDSRLSANQKCWPAQKALEEALQAAVEKLGYCLQRAHQVTDQGHGFIDSQKRGIEVFRTIDPNAPLIVAEAVWQYSHHVLAGLLSHRGPILTVANWSGQWPGLVGMLNLNGSLTKAGAEYSTLWSEDFADEFFLAHLKTWLETGKVHHTTDHVVTLEPEWIPQSVVQVGRRLADELLTQKAIMGVFDEGCMGMFNAIIPDHLLHPLGVFKERLSQSALFAEMREVSNTDAEKVFHWFEDAGMQFHFGEDDAENLTPNQVLEQCRMYIAAVRLADHFGCETIGIQYQQGLKDLTPASDLVEGTLNSTHRPPVFNQQGTRELFAGQAIPHFNEVDECAGLDALMIHRIHRELRQPIETTLHDLRWGCPDQSGTTNEYVWVLEISGSAPAEHLGGWEQCHGYRQPAMYFPKGGSTLSGVSRPGEIVWSRIYVADNALHMDLGRGESISLPPEETKRRLEATTSVWPIMHGVTYGVSRDQMMAKHRANHVQVAYADDVASADEAFWARAAMANALGIQVNLCGTRKNGSRWEQKD</sequence>
<dbReference type="GO" id="GO:0008736">
    <property type="term" value="F:L-fucose isomerase activity"/>
    <property type="evidence" value="ECO:0007669"/>
    <property type="project" value="InterPro"/>
</dbReference>
<dbReference type="PANTHER" id="PTHR37840">
    <property type="entry name" value="L-FUCOSE ISOMERASE"/>
    <property type="match status" value="1"/>
</dbReference>
<evidence type="ECO:0000313" key="3">
    <source>
        <dbReference type="EMBL" id="QDU75605.1"/>
    </source>
</evidence>
<evidence type="ECO:0000313" key="4">
    <source>
        <dbReference type="Proteomes" id="UP000318626"/>
    </source>
</evidence>
<dbReference type="CDD" id="cd00578">
    <property type="entry name" value="L-fuc_L-ara-isomerases"/>
    <property type="match status" value="1"/>
</dbReference>
<dbReference type="InterPro" id="IPR009015">
    <property type="entry name" value="Fucose_isomerase_N/cen_sf"/>
</dbReference>
<dbReference type="GO" id="GO:0005737">
    <property type="term" value="C:cytoplasm"/>
    <property type="evidence" value="ECO:0007669"/>
    <property type="project" value="InterPro"/>
</dbReference>
<dbReference type="PANTHER" id="PTHR37840:SF1">
    <property type="entry name" value="L-FUCOSE ISOMERASE"/>
    <property type="match status" value="1"/>
</dbReference>
<dbReference type="EMBL" id="CP036289">
    <property type="protein sequence ID" value="QDU75605.1"/>
    <property type="molecule type" value="Genomic_DNA"/>
</dbReference>
<dbReference type="Proteomes" id="UP000318626">
    <property type="component" value="Chromosome"/>
</dbReference>
<proteinExistence type="predicted"/>
<keyword evidence="2" id="KW-0119">Carbohydrate metabolism</keyword>
<dbReference type="KEGG" id="bvo:Pan97_26390"/>
<dbReference type="GO" id="GO:0042355">
    <property type="term" value="P:L-fucose catabolic process"/>
    <property type="evidence" value="ECO:0007669"/>
    <property type="project" value="TreeGrafter"/>
</dbReference>
<organism evidence="3 4">
    <name type="scientific">Bremerella volcania</name>
    <dbReference type="NCBI Taxonomy" id="2527984"/>
    <lineage>
        <taxon>Bacteria</taxon>
        <taxon>Pseudomonadati</taxon>
        <taxon>Planctomycetota</taxon>
        <taxon>Planctomycetia</taxon>
        <taxon>Pirellulales</taxon>
        <taxon>Pirellulaceae</taxon>
        <taxon>Bremerella</taxon>
    </lineage>
</organism>
<dbReference type="OrthoDB" id="102178at2"/>
<protein>
    <recommendedName>
        <fullName evidence="5">L-fucose isomerase C-terminal domain-containing protein</fullName>
    </recommendedName>
</protein>
<dbReference type="GO" id="GO:0008790">
    <property type="term" value="F:arabinose isomerase activity"/>
    <property type="evidence" value="ECO:0007669"/>
    <property type="project" value="TreeGrafter"/>
</dbReference>
<keyword evidence="1" id="KW-0413">Isomerase</keyword>
<evidence type="ECO:0000256" key="1">
    <source>
        <dbReference type="ARBA" id="ARBA00023235"/>
    </source>
</evidence>
<evidence type="ECO:0000256" key="2">
    <source>
        <dbReference type="ARBA" id="ARBA00023277"/>
    </source>
</evidence>
<gene>
    <name evidence="3" type="ORF">Pan97_26390</name>
</gene>
<reference evidence="4" key="1">
    <citation type="submission" date="2019-02" db="EMBL/GenBank/DDBJ databases">
        <title>Deep-cultivation of Planctomycetes and their phenomic and genomic characterization uncovers novel biology.</title>
        <authorList>
            <person name="Wiegand S."/>
            <person name="Jogler M."/>
            <person name="Boedeker C."/>
            <person name="Pinto D."/>
            <person name="Vollmers J."/>
            <person name="Rivas-Marin E."/>
            <person name="Kohn T."/>
            <person name="Peeters S.H."/>
            <person name="Heuer A."/>
            <person name="Rast P."/>
            <person name="Oberbeckmann S."/>
            <person name="Bunk B."/>
            <person name="Jeske O."/>
            <person name="Meyerdierks A."/>
            <person name="Storesund J.E."/>
            <person name="Kallscheuer N."/>
            <person name="Luecker S."/>
            <person name="Lage O.M."/>
            <person name="Pohl T."/>
            <person name="Merkel B.J."/>
            <person name="Hornburger P."/>
            <person name="Mueller R.-W."/>
            <person name="Bruemmer F."/>
            <person name="Labrenz M."/>
            <person name="Spormann A.M."/>
            <person name="Op den Camp H."/>
            <person name="Overmann J."/>
            <person name="Amann R."/>
            <person name="Jetten M.S.M."/>
            <person name="Mascher T."/>
            <person name="Medema M.H."/>
            <person name="Devos D.P."/>
            <person name="Kaster A.-K."/>
            <person name="Ovreas L."/>
            <person name="Rohde M."/>
            <person name="Galperin M.Y."/>
            <person name="Jogler C."/>
        </authorList>
    </citation>
    <scope>NUCLEOTIDE SEQUENCE [LARGE SCALE GENOMIC DNA]</scope>
    <source>
        <strain evidence="4">Pan97</strain>
    </source>
</reference>
<accession>A0A518C8Q0</accession>
<dbReference type="SUPFAM" id="SSF53743">
    <property type="entry name" value="FucI/AraA N-terminal and middle domains"/>
    <property type="match status" value="1"/>
</dbReference>
<dbReference type="AlphaFoldDB" id="A0A518C8Q0"/>
<dbReference type="GO" id="GO:0019571">
    <property type="term" value="P:D-arabinose catabolic process"/>
    <property type="evidence" value="ECO:0007669"/>
    <property type="project" value="TreeGrafter"/>
</dbReference>
<name>A0A518C8Q0_9BACT</name>
<keyword evidence="4" id="KW-1185">Reference proteome</keyword>
<dbReference type="RefSeq" id="WP_144973110.1">
    <property type="nucleotide sequence ID" value="NZ_CP036289.1"/>
</dbReference>